<gene>
    <name evidence="1" type="ORF">D3875_14860</name>
</gene>
<accession>A0A418V970</accession>
<dbReference type="SUPFAM" id="SSF160379">
    <property type="entry name" value="SP0830-like"/>
    <property type="match status" value="1"/>
</dbReference>
<dbReference type="Proteomes" id="UP000286287">
    <property type="component" value="Unassembled WGS sequence"/>
</dbReference>
<keyword evidence="2" id="KW-1185">Reference proteome</keyword>
<evidence type="ECO:0000313" key="2">
    <source>
        <dbReference type="Proteomes" id="UP000286287"/>
    </source>
</evidence>
<dbReference type="EMBL" id="QYUJ01000014">
    <property type="protein sequence ID" value="RJF72629.1"/>
    <property type="molecule type" value="Genomic_DNA"/>
</dbReference>
<dbReference type="PIRSF" id="PIRSF008502">
    <property type="entry name" value="UCP008502"/>
    <property type="match status" value="1"/>
</dbReference>
<dbReference type="Pfam" id="PF08002">
    <property type="entry name" value="DUF1697"/>
    <property type="match status" value="1"/>
</dbReference>
<evidence type="ECO:0000313" key="1">
    <source>
        <dbReference type="EMBL" id="RJF72629.1"/>
    </source>
</evidence>
<protein>
    <submittedName>
        <fullName evidence="1">DUF1697 domain-containing protein</fullName>
    </submittedName>
</protein>
<name>A0A418V970_9DEIO</name>
<dbReference type="PANTHER" id="PTHR36439:SF1">
    <property type="entry name" value="DUF1697 DOMAIN-CONTAINING PROTEIN"/>
    <property type="match status" value="1"/>
</dbReference>
<sequence length="175" mass="19796">MQVVALLHAINLGKTRRVAMHDLRASLERLGLQDVRTHLQSGNALFTTSWTDGPALREALETELQSTFGFGIPVTLRTAEEWQDIMRGIPFNPEREEVRVAFLSCIPEPEAVAALQQKNFGAECWQIRGDHLYQTVPDGTKNLQLSQAVVERHLRCTLTVRNWRTMRAIHALLGE</sequence>
<organism evidence="1 2">
    <name type="scientific">Deinococcus cavernae</name>
    <dbReference type="NCBI Taxonomy" id="2320857"/>
    <lineage>
        <taxon>Bacteria</taxon>
        <taxon>Thermotogati</taxon>
        <taxon>Deinococcota</taxon>
        <taxon>Deinococci</taxon>
        <taxon>Deinococcales</taxon>
        <taxon>Deinococcaceae</taxon>
        <taxon>Deinococcus</taxon>
    </lineage>
</organism>
<reference evidence="1 2" key="1">
    <citation type="submission" date="2018-09" db="EMBL/GenBank/DDBJ databases">
        <authorList>
            <person name="Zhu H."/>
        </authorList>
    </citation>
    <scope>NUCLEOTIDE SEQUENCE [LARGE SCALE GENOMIC DNA]</scope>
    <source>
        <strain evidence="1 2">K2S05-167</strain>
    </source>
</reference>
<dbReference type="InterPro" id="IPR012545">
    <property type="entry name" value="DUF1697"/>
</dbReference>
<dbReference type="RefSeq" id="WP_119764954.1">
    <property type="nucleotide sequence ID" value="NZ_QYUJ01000014.1"/>
</dbReference>
<comment type="caution">
    <text evidence="1">The sequence shown here is derived from an EMBL/GenBank/DDBJ whole genome shotgun (WGS) entry which is preliminary data.</text>
</comment>
<dbReference type="OrthoDB" id="9806494at2"/>
<proteinExistence type="predicted"/>
<dbReference type="PANTHER" id="PTHR36439">
    <property type="entry name" value="BLL4334 PROTEIN"/>
    <property type="match status" value="1"/>
</dbReference>
<dbReference type="AlphaFoldDB" id="A0A418V970"/>
<dbReference type="Gene3D" id="3.30.70.1280">
    <property type="entry name" value="SP0830-like domains"/>
    <property type="match status" value="1"/>
</dbReference>